<proteinExistence type="predicted"/>
<gene>
    <name evidence="2" type="ORF">M8523_25195</name>
</gene>
<dbReference type="SUPFAM" id="SSF75011">
    <property type="entry name" value="3-carboxy-cis,cis-mucoante lactonizing enzyme"/>
    <property type="match status" value="1"/>
</dbReference>
<keyword evidence="1" id="KW-0732">Signal</keyword>
<dbReference type="RefSeq" id="WP_282587667.1">
    <property type="nucleotide sequence ID" value="NZ_JAMOIM010000024.1"/>
</dbReference>
<protein>
    <submittedName>
        <fullName evidence="2">Uncharacterized protein</fullName>
    </submittedName>
</protein>
<sequence>MKSLLHLFTASAFSIICGSTISQAASVNTIWVDNATNGPPIIQEYDLTTGALLDQINAPNGSNGRGIVQIGNDLYYTSATTGSVFEYNYVTNTDLGTVFTIPGASGLSTIAYDGHSLYVGDYSGTNAVYKYSLGGTLQQTLHLANCTGYCDGLEYANGYLIENEGDADNIYDKYDLSGNIVKQDFITGTPGGSTGIAFDGTNYYTDNVFTPGSVNEYDSAGNFIKTLNFSGQNYYAGEDLSVNYSVVIPSTVPLPPALPMFGAALLGLGAVGYRLKRKSTLSV</sequence>
<evidence type="ECO:0000313" key="2">
    <source>
        <dbReference type="EMBL" id="MCW6511288.1"/>
    </source>
</evidence>
<accession>A0AA41Z6A4</accession>
<feature type="signal peptide" evidence="1">
    <location>
        <begin position="1"/>
        <end position="24"/>
    </location>
</feature>
<comment type="caution">
    <text evidence="2">The sequence shown here is derived from an EMBL/GenBank/DDBJ whole genome shotgun (WGS) entry which is preliminary data.</text>
</comment>
<dbReference type="Proteomes" id="UP001165667">
    <property type="component" value="Unassembled WGS sequence"/>
</dbReference>
<dbReference type="AlphaFoldDB" id="A0AA41Z6A4"/>
<evidence type="ECO:0000313" key="3">
    <source>
        <dbReference type="Proteomes" id="UP001165667"/>
    </source>
</evidence>
<keyword evidence="3" id="KW-1185">Reference proteome</keyword>
<dbReference type="EMBL" id="JAMOIM010000024">
    <property type="protein sequence ID" value="MCW6511288.1"/>
    <property type="molecule type" value="Genomic_DNA"/>
</dbReference>
<organism evidence="2 3">
    <name type="scientific">Lichenifustis flavocetrariae</name>
    <dbReference type="NCBI Taxonomy" id="2949735"/>
    <lineage>
        <taxon>Bacteria</taxon>
        <taxon>Pseudomonadati</taxon>
        <taxon>Pseudomonadota</taxon>
        <taxon>Alphaproteobacteria</taxon>
        <taxon>Hyphomicrobiales</taxon>
        <taxon>Lichenihabitantaceae</taxon>
        <taxon>Lichenifustis</taxon>
    </lineage>
</organism>
<name>A0AA41Z6A4_9HYPH</name>
<feature type="chain" id="PRO_5041335638" evidence="1">
    <location>
        <begin position="25"/>
        <end position="283"/>
    </location>
</feature>
<reference evidence="2" key="1">
    <citation type="submission" date="2022-05" db="EMBL/GenBank/DDBJ databases">
        <authorList>
            <person name="Pankratov T."/>
        </authorList>
    </citation>
    <scope>NUCLEOTIDE SEQUENCE</scope>
    <source>
        <strain evidence="2">BP6-180914</strain>
    </source>
</reference>
<evidence type="ECO:0000256" key="1">
    <source>
        <dbReference type="SAM" id="SignalP"/>
    </source>
</evidence>